<dbReference type="FunFam" id="3.40.50.300:FF:000808">
    <property type="entry name" value="Small GTP-binding protein, putative"/>
    <property type="match status" value="1"/>
</dbReference>
<reference evidence="3" key="1">
    <citation type="submission" date="2021-01" db="EMBL/GenBank/DDBJ databases">
        <authorList>
            <person name="Corre E."/>
            <person name="Pelletier E."/>
            <person name="Niang G."/>
            <person name="Scheremetjew M."/>
            <person name="Finn R."/>
            <person name="Kale V."/>
            <person name="Holt S."/>
            <person name="Cochrane G."/>
            <person name="Meng A."/>
            <person name="Brown T."/>
            <person name="Cohen L."/>
        </authorList>
    </citation>
    <scope>NUCLEOTIDE SEQUENCE</scope>
    <source>
        <strain evidence="3">Pbaha01</strain>
    </source>
</reference>
<dbReference type="SMART" id="SM00173">
    <property type="entry name" value="RAS"/>
    <property type="match status" value="1"/>
</dbReference>
<dbReference type="Gene3D" id="3.40.50.300">
    <property type="entry name" value="P-loop containing nucleotide triphosphate hydrolases"/>
    <property type="match status" value="1"/>
</dbReference>
<accession>A0A7S0AFA3</accession>
<dbReference type="InterPro" id="IPR050227">
    <property type="entry name" value="Rab"/>
</dbReference>
<dbReference type="NCBIfam" id="TIGR00231">
    <property type="entry name" value="small_GTP"/>
    <property type="match status" value="1"/>
</dbReference>
<keyword evidence="1" id="KW-0547">Nucleotide-binding</keyword>
<dbReference type="InterPro" id="IPR005225">
    <property type="entry name" value="Small_GTP-bd"/>
</dbReference>
<evidence type="ECO:0000313" key="3">
    <source>
        <dbReference type="EMBL" id="CAD8361573.1"/>
    </source>
</evidence>
<dbReference type="AlphaFoldDB" id="A0A7S0AFA3"/>
<dbReference type="GO" id="GO:0005525">
    <property type="term" value="F:GTP binding"/>
    <property type="evidence" value="ECO:0007669"/>
    <property type="project" value="UniProtKB-KW"/>
</dbReference>
<dbReference type="PROSITE" id="PS51421">
    <property type="entry name" value="RAS"/>
    <property type="match status" value="1"/>
</dbReference>
<dbReference type="PRINTS" id="PR00449">
    <property type="entry name" value="RASTRNSFRMNG"/>
</dbReference>
<dbReference type="GO" id="GO:0003924">
    <property type="term" value="F:GTPase activity"/>
    <property type="evidence" value="ECO:0007669"/>
    <property type="project" value="InterPro"/>
</dbReference>
<dbReference type="EMBL" id="HBEG01025390">
    <property type="protein sequence ID" value="CAD8361573.1"/>
    <property type="molecule type" value="Transcribed_RNA"/>
</dbReference>
<organism evidence="3">
    <name type="scientific">Pyrodinium bahamense</name>
    <dbReference type="NCBI Taxonomy" id="73915"/>
    <lineage>
        <taxon>Eukaryota</taxon>
        <taxon>Sar</taxon>
        <taxon>Alveolata</taxon>
        <taxon>Dinophyceae</taxon>
        <taxon>Gonyaulacales</taxon>
        <taxon>Pyrocystaceae</taxon>
        <taxon>Pyrodinium</taxon>
    </lineage>
</organism>
<dbReference type="SMART" id="SM00175">
    <property type="entry name" value="RAB"/>
    <property type="match status" value="1"/>
</dbReference>
<name>A0A7S0AFA3_9DINO</name>
<dbReference type="PANTHER" id="PTHR47977">
    <property type="entry name" value="RAS-RELATED PROTEIN RAB"/>
    <property type="match status" value="1"/>
</dbReference>
<dbReference type="SMART" id="SM00174">
    <property type="entry name" value="RHO"/>
    <property type="match status" value="1"/>
</dbReference>
<gene>
    <name evidence="3" type="ORF">PBAH0796_LOCUS15443</name>
</gene>
<evidence type="ECO:0000256" key="2">
    <source>
        <dbReference type="ARBA" id="ARBA00023134"/>
    </source>
</evidence>
<evidence type="ECO:0000256" key="1">
    <source>
        <dbReference type="ARBA" id="ARBA00022741"/>
    </source>
</evidence>
<dbReference type="InterPro" id="IPR001806">
    <property type="entry name" value="Small_GTPase"/>
</dbReference>
<proteinExistence type="predicted"/>
<dbReference type="CDD" id="cd01861">
    <property type="entry name" value="Rab6"/>
    <property type="match status" value="1"/>
</dbReference>
<keyword evidence="2" id="KW-0342">GTP-binding</keyword>
<dbReference type="InterPro" id="IPR027417">
    <property type="entry name" value="P-loop_NTPase"/>
</dbReference>
<dbReference type="SUPFAM" id="SSF52540">
    <property type="entry name" value="P-loop containing nucleoside triphosphate hydrolases"/>
    <property type="match status" value="1"/>
</dbReference>
<dbReference type="PROSITE" id="PS51419">
    <property type="entry name" value="RAB"/>
    <property type="match status" value="1"/>
</dbReference>
<dbReference type="PROSITE" id="PS51420">
    <property type="entry name" value="RHO"/>
    <property type="match status" value="1"/>
</dbReference>
<dbReference type="SMART" id="SM00176">
    <property type="entry name" value="RAN"/>
    <property type="match status" value="1"/>
</dbReference>
<sequence length="220" mass="23790">MAAAARGSGSGAAVMHRPQKCKVVVLGDQEVGKTSLITRYVYSGTFDEKYQATIGVDFLAKTVQLQDGGTLRLQLWDTAGQEKFRSLARSYVRDARAAVLVYDVTKRLSLDGVRAWAQCVRNECEDGPIIVLVGNKTDLSEQREVAADEGKREAQELGACVFIETSAKDGTNVDALFQQLACALPTLQQPHRRAEAPGQDARVELAAAGDGAEERKKCAC</sequence>
<protein>
    <submittedName>
        <fullName evidence="3">Uncharacterized protein</fullName>
    </submittedName>
</protein>
<dbReference type="Pfam" id="PF00071">
    <property type="entry name" value="Ras"/>
    <property type="match status" value="1"/>
</dbReference>